<name>A0A1G7GXG7_9EURY</name>
<organism evidence="2 3">
    <name type="scientific">Halorientalis regularis</name>
    <dbReference type="NCBI Taxonomy" id="660518"/>
    <lineage>
        <taxon>Archaea</taxon>
        <taxon>Methanobacteriati</taxon>
        <taxon>Methanobacteriota</taxon>
        <taxon>Stenosarchaea group</taxon>
        <taxon>Halobacteria</taxon>
        <taxon>Halobacteriales</taxon>
        <taxon>Haloarculaceae</taxon>
        <taxon>Halorientalis</taxon>
    </lineage>
</organism>
<evidence type="ECO:0000313" key="3">
    <source>
        <dbReference type="Proteomes" id="UP000199076"/>
    </source>
</evidence>
<dbReference type="Proteomes" id="UP000199076">
    <property type="component" value="Unassembled WGS sequence"/>
</dbReference>
<evidence type="ECO:0000256" key="1">
    <source>
        <dbReference type="SAM" id="Coils"/>
    </source>
</evidence>
<reference evidence="3" key="1">
    <citation type="submission" date="2016-10" db="EMBL/GenBank/DDBJ databases">
        <authorList>
            <person name="Varghese N."/>
            <person name="Submissions S."/>
        </authorList>
    </citation>
    <scope>NUCLEOTIDE SEQUENCE [LARGE SCALE GENOMIC DNA]</scope>
    <source>
        <strain evidence="3">IBRC-M 10760</strain>
    </source>
</reference>
<keyword evidence="3" id="KW-1185">Reference proteome</keyword>
<gene>
    <name evidence="2" type="ORF">SAMN05216218_102225</name>
</gene>
<dbReference type="STRING" id="660518.SAMN05216218_102225"/>
<keyword evidence="1" id="KW-0175">Coiled coil</keyword>
<sequence length="318" mass="32896">MTRLRRAVVVLVLVAVLLAALATAGSALAATPPERNATGPGTAVASAIDTQRVELDGDLAAADLRDRLAAAETPAARARVAAAALDDAESRLTTLEARTDSLRAARERGALDADAYAARIGPVAARARAIDRRVQRVRTATAELNTTVRREANVTGARIDAVQSRAADVVAADPGGTAGLGAGFYRRLATTVATYNASAGSYDLGVLGAHVDGERVTLRIDRTGGGTGVVSFRTTEDGRIRNLRAGAHPDTTLVVTVDEATARRVLTAEQSDAALRQAFASGKITVRGVGPLATIKWAIVDLALGAARLVVGLLTWLL</sequence>
<accession>A0A1G7GXG7</accession>
<dbReference type="EMBL" id="FNBK01000002">
    <property type="protein sequence ID" value="SDE92791.1"/>
    <property type="molecule type" value="Genomic_DNA"/>
</dbReference>
<protein>
    <submittedName>
        <fullName evidence="2">Uncharacterized protein</fullName>
    </submittedName>
</protein>
<evidence type="ECO:0000313" key="2">
    <source>
        <dbReference type="EMBL" id="SDE92791.1"/>
    </source>
</evidence>
<proteinExistence type="predicted"/>
<dbReference type="OrthoDB" id="239538at2157"/>
<feature type="coiled-coil region" evidence="1">
    <location>
        <begin position="78"/>
        <end position="105"/>
    </location>
</feature>
<dbReference type="AlphaFoldDB" id="A0A1G7GXG7"/>
<dbReference type="RefSeq" id="WP_139171051.1">
    <property type="nucleotide sequence ID" value="NZ_FNBK01000002.1"/>
</dbReference>